<feature type="transmembrane region" description="Helical" evidence="1">
    <location>
        <begin position="40"/>
        <end position="60"/>
    </location>
</feature>
<dbReference type="InterPro" id="IPR002656">
    <property type="entry name" value="Acyl_transf_3_dom"/>
</dbReference>
<feature type="transmembrane region" description="Helical" evidence="1">
    <location>
        <begin position="81"/>
        <end position="103"/>
    </location>
</feature>
<keyword evidence="1" id="KW-1133">Transmembrane helix</keyword>
<name>A0A543EM10_9FLAO</name>
<keyword evidence="4" id="KW-1185">Reference proteome</keyword>
<feature type="transmembrane region" description="Helical" evidence="1">
    <location>
        <begin position="273"/>
        <end position="290"/>
    </location>
</feature>
<evidence type="ECO:0000313" key="3">
    <source>
        <dbReference type="EMBL" id="TQM22617.1"/>
    </source>
</evidence>
<dbReference type="GO" id="GO:0000271">
    <property type="term" value="P:polysaccharide biosynthetic process"/>
    <property type="evidence" value="ECO:0007669"/>
    <property type="project" value="TreeGrafter"/>
</dbReference>
<dbReference type="RefSeq" id="WP_142017526.1">
    <property type="nucleotide sequence ID" value="NZ_VFPD01000001.1"/>
</dbReference>
<evidence type="ECO:0000259" key="2">
    <source>
        <dbReference type="Pfam" id="PF01757"/>
    </source>
</evidence>
<reference evidence="3 4" key="1">
    <citation type="submission" date="2019-06" db="EMBL/GenBank/DDBJ databases">
        <title>Sorghum-associated microbial communities from plants grown in Nebraska, USA.</title>
        <authorList>
            <person name="Schachtman D."/>
        </authorList>
    </citation>
    <scope>NUCLEOTIDE SEQUENCE [LARGE SCALE GENOMIC DNA]</scope>
    <source>
        <strain evidence="3 4">110</strain>
    </source>
</reference>
<dbReference type="GO" id="GO:0016020">
    <property type="term" value="C:membrane"/>
    <property type="evidence" value="ECO:0007669"/>
    <property type="project" value="TreeGrafter"/>
</dbReference>
<feature type="transmembrane region" description="Helical" evidence="1">
    <location>
        <begin position="123"/>
        <end position="146"/>
    </location>
</feature>
<dbReference type="Proteomes" id="UP000316437">
    <property type="component" value="Unassembled WGS sequence"/>
</dbReference>
<feature type="transmembrane region" description="Helical" evidence="1">
    <location>
        <begin position="193"/>
        <end position="214"/>
    </location>
</feature>
<evidence type="ECO:0000256" key="1">
    <source>
        <dbReference type="SAM" id="Phobius"/>
    </source>
</evidence>
<feature type="transmembrane region" description="Helical" evidence="1">
    <location>
        <begin position="7"/>
        <end position="25"/>
    </location>
</feature>
<comment type="caution">
    <text evidence="3">The sequence shown here is derived from an EMBL/GenBank/DDBJ whole genome shotgun (WGS) entry which is preliminary data.</text>
</comment>
<feature type="transmembrane region" description="Helical" evidence="1">
    <location>
        <begin position="302"/>
        <end position="323"/>
    </location>
</feature>
<accession>A0A543EM10</accession>
<dbReference type="PANTHER" id="PTHR23028">
    <property type="entry name" value="ACETYLTRANSFERASE"/>
    <property type="match status" value="1"/>
</dbReference>
<feature type="transmembrane region" description="Helical" evidence="1">
    <location>
        <begin position="226"/>
        <end position="253"/>
    </location>
</feature>
<dbReference type="EMBL" id="VFPD01000001">
    <property type="protein sequence ID" value="TQM22617.1"/>
    <property type="molecule type" value="Genomic_DNA"/>
</dbReference>
<gene>
    <name evidence="3" type="ORF">FB551_2330</name>
</gene>
<dbReference type="Pfam" id="PF01757">
    <property type="entry name" value="Acyl_transf_3"/>
    <property type="match status" value="1"/>
</dbReference>
<evidence type="ECO:0000313" key="4">
    <source>
        <dbReference type="Proteomes" id="UP000316437"/>
    </source>
</evidence>
<protein>
    <submittedName>
        <fullName evidence="3">Peptidoglycan/LPS O-acetylase OafA/YrhL</fullName>
    </submittedName>
</protein>
<feature type="domain" description="Acyltransferase 3" evidence="2">
    <location>
        <begin position="6"/>
        <end position="316"/>
    </location>
</feature>
<sequence length="332" mass="39005">MKNEIKSLTGLRGIVALWVTFFHFFDFKNEILQNIIGKGYLAVDIFFVLSAFLLTVSYFDKFKHLEFKKIQTFYKKRVNRIYPVYFISIIFIVLLIKDTSWLTFFINAGLVQCFFNPDHLLNIVYWSLSTEWMCYLIFPFMLYLIIRYKIRGEILIAAGLFLRLILPHFPDLYFHSADSVNSWRSSKYLDIPYGVNSLIRTIASYFLGIGVAVLPGIKIKGKWPVYAVLVITFLLLFTTRGLIFIPFLSALIIRQLYTQEKNYLQMFLETKPVYLLGNISYSLYIIHHIVKDQNFLIVDISLLNNLLLISLSILLSYFSYILIERKVKIFKV</sequence>
<organism evidence="3 4">
    <name type="scientific">Chryseobacterium aquifrigidense</name>
    <dbReference type="NCBI Taxonomy" id="558021"/>
    <lineage>
        <taxon>Bacteria</taxon>
        <taxon>Pseudomonadati</taxon>
        <taxon>Bacteroidota</taxon>
        <taxon>Flavobacteriia</taxon>
        <taxon>Flavobacteriales</taxon>
        <taxon>Weeksellaceae</taxon>
        <taxon>Chryseobacterium group</taxon>
        <taxon>Chryseobacterium</taxon>
    </lineage>
</organism>
<dbReference type="GO" id="GO:0016747">
    <property type="term" value="F:acyltransferase activity, transferring groups other than amino-acyl groups"/>
    <property type="evidence" value="ECO:0007669"/>
    <property type="project" value="InterPro"/>
</dbReference>
<dbReference type="InterPro" id="IPR050879">
    <property type="entry name" value="Acyltransferase_3"/>
</dbReference>
<keyword evidence="1" id="KW-0472">Membrane</keyword>
<keyword evidence="1" id="KW-0812">Transmembrane</keyword>
<proteinExistence type="predicted"/>
<dbReference type="PANTHER" id="PTHR23028:SF53">
    <property type="entry name" value="ACYL_TRANSF_3 DOMAIN-CONTAINING PROTEIN"/>
    <property type="match status" value="1"/>
</dbReference>
<dbReference type="AlphaFoldDB" id="A0A543EM10"/>